<dbReference type="InterPro" id="IPR025955">
    <property type="entry name" value="TraC/Conjuga_ATPase"/>
</dbReference>
<dbReference type="Gene3D" id="3.40.50.300">
    <property type="entry name" value="P-loop containing nucleotide triphosphate hydrolases"/>
    <property type="match status" value="1"/>
</dbReference>
<reference evidence="2" key="1">
    <citation type="submission" date="2022-09" db="EMBL/GenBank/DDBJ databases">
        <title>Intensive care unit water sources are persistently colonized with multi-drug resistant bacteria and are the site of extensive horizontal gene transfer of antibiotic resistance genes.</title>
        <authorList>
            <person name="Diorio-Toth L."/>
        </authorList>
    </citation>
    <scope>NUCLEOTIDE SEQUENCE</scope>
    <source>
        <strain evidence="2">GD03843</strain>
    </source>
</reference>
<evidence type="ECO:0000313" key="2">
    <source>
        <dbReference type="EMBL" id="MDH0738686.1"/>
    </source>
</evidence>
<sequence length="826" mass="91588">MSKLKKNHPAENITVTAWDDSSNILYFESKRLKERFIGAVGVTSPVVGTDNQFVERLSVSLSANLPAGSIIHWGILADPDIDAIVEGYLSGKAGAGGILASMAREHAEYIASGTTQPLIPTNGVRVHKKRLFVGIKVPVTAADVAADDLAPATEHVTGLFDRLKTAGFHFRLLDEAGYRRIVKKVHNPWASDDDCVAPLDEERPLNEQILPNSFSVDYSQDHASISFNDGQHFAKVLSVNNFPQRAHSWIMNEVIGDAKGLTNQIQEPFYLSFVMLYPDQQALKRKVGLMSTVINNQAYGPTIKLWPVIGYKKKRIDTLVHALNGRGEIGVQVSMALVIYSKSKDRLRSYSESLCTYYRAIGGKGKKFDIREDKRILRTVFEQALPLNGSEGGLHRSFRLRSMSVPQAVRFLPIYGDGTGSRTSSGTLVLTRRGEAAMIDPLATPGNANGLVYAESGSGKSFWVQAVVSDMLASGVKVWIIDDGRSYEKLGRSLGPDKCQVITFSKESFLSLNPFTSIPMGGLQEEMSLLSTIFTKMAAPNDGLDDVKRPILERAITAAYMNNTNEAIPEDVANFLLTQPDELSRTIGKQLYPFASGQFAHWFNKPFNINMDAQLIILEMGDLKLLPHLRDVVVLQMFAAIARSRQKLKTQGIRNLLLVEEAKQWLLNPIMAEGIDESYARARKDLGAIACVTQGLLDIGKSPRGDSILQNTAWHAILKQKPDQVQKALNQDHFSIDAYGAEQINSIHKVDNVYSEFMFKVDSAYEIYRLVRSRYSNVMFSTSGRERTEILRMIDQGVSADAAIRRFLDEEARGVVSRHEPTLTMG</sequence>
<dbReference type="PANTHER" id="PTHR38467:SF1">
    <property type="entry name" value="CONJUGATIVE TRANSFER: ASSEMBLY"/>
    <property type="match status" value="1"/>
</dbReference>
<name>A0AA42S6I5_9BURK</name>
<dbReference type="Pfam" id="PF19044">
    <property type="entry name" value="P-loop_TraG"/>
    <property type="match status" value="2"/>
</dbReference>
<protein>
    <submittedName>
        <fullName evidence="2">TraC family protein</fullName>
    </submittedName>
</protein>
<dbReference type="RefSeq" id="WP_279996643.1">
    <property type="nucleotide sequence ID" value="NZ_JAOCDZ010000018.1"/>
</dbReference>
<dbReference type="Gene3D" id="1.10.8.730">
    <property type="match status" value="1"/>
</dbReference>
<dbReference type="SUPFAM" id="SSF52540">
    <property type="entry name" value="P-loop containing nucleoside triphosphate hydrolases"/>
    <property type="match status" value="1"/>
</dbReference>
<dbReference type="Proteomes" id="UP001161094">
    <property type="component" value="Unassembled WGS sequence"/>
</dbReference>
<comment type="caution">
    <text evidence="2">The sequence shown here is derived from an EMBL/GenBank/DDBJ whole genome shotgun (WGS) entry which is preliminary data.</text>
</comment>
<dbReference type="InterPro" id="IPR027417">
    <property type="entry name" value="P-loop_NTPase"/>
</dbReference>
<evidence type="ECO:0000313" key="3">
    <source>
        <dbReference type="Proteomes" id="UP001161094"/>
    </source>
</evidence>
<dbReference type="InterPro" id="IPR053155">
    <property type="entry name" value="F-pilin_assembly_TraC"/>
</dbReference>
<dbReference type="PANTHER" id="PTHR38467">
    <property type="match status" value="1"/>
</dbReference>
<gene>
    <name evidence="2" type="ORF">N5D93_22905</name>
</gene>
<dbReference type="AlphaFoldDB" id="A0AA42S6I5"/>
<dbReference type="InterPro" id="IPR043964">
    <property type="entry name" value="P-loop_TraG"/>
</dbReference>
<organism evidence="2 3">
    <name type="scientific">Achromobacter spanius</name>
    <dbReference type="NCBI Taxonomy" id="217203"/>
    <lineage>
        <taxon>Bacteria</taxon>
        <taxon>Pseudomonadati</taxon>
        <taxon>Pseudomonadota</taxon>
        <taxon>Betaproteobacteria</taxon>
        <taxon>Burkholderiales</taxon>
        <taxon>Alcaligenaceae</taxon>
        <taxon>Achromobacter</taxon>
    </lineage>
</organism>
<evidence type="ECO:0000259" key="1">
    <source>
        <dbReference type="Pfam" id="PF19044"/>
    </source>
</evidence>
<accession>A0AA42S6I5</accession>
<proteinExistence type="predicted"/>
<feature type="domain" description="TraG P-loop" evidence="1">
    <location>
        <begin position="594"/>
        <end position="809"/>
    </location>
</feature>
<feature type="domain" description="TraG P-loop" evidence="1">
    <location>
        <begin position="446"/>
        <end position="517"/>
    </location>
</feature>
<dbReference type="Pfam" id="PF11130">
    <property type="entry name" value="TraC_F_IV"/>
    <property type="match status" value="1"/>
</dbReference>
<dbReference type="EMBL" id="JAOCDZ010000018">
    <property type="protein sequence ID" value="MDH0738686.1"/>
    <property type="molecule type" value="Genomic_DNA"/>
</dbReference>